<sequence>MQMDVECAGTCQRELNGQDHAQNCGPVSDLLRKSSFGDILELYCKGTPQSGLLLSWSLVYLSALSSLMGHLSNKEPQVAEAVQARRNLEISAGGTIPNCGLRHLSSRPHQCPSRLCLLPSAVSAAPKKAASVPSRPEVESSKSAAFSSGPTEADRGFLSYQWWKESPKQASSISLEAVSREARSTAFDCGSLVPQKQSRQHPRINWPPVLQLQDAAVAPPLVMGFSQVASPVARSRSQTALWIPSPASSKEVDSSRQVPRLPECSKEVDSPRRSPEKY</sequence>
<dbReference type="AlphaFoldDB" id="A0A915ELW1"/>
<accession>A0A915ELW1</accession>
<organism evidence="2 3">
    <name type="scientific">Ditylenchus dipsaci</name>
    <dbReference type="NCBI Taxonomy" id="166011"/>
    <lineage>
        <taxon>Eukaryota</taxon>
        <taxon>Metazoa</taxon>
        <taxon>Ecdysozoa</taxon>
        <taxon>Nematoda</taxon>
        <taxon>Chromadorea</taxon>
        <taxon>Rhabditida</taxon>
        <taxon>Tylenchina</taxon>
        <taxon>Tylenchomorpha</taxon>
        <taxon>Sphaerularioidea</taxon>
        <taxon>Anguinidae</taxon>
        <taxon>Anguininae</taxon>
        <taxon>Ditylenchus</taxon>
    </lineage>
</organism>
<feature type="compositionally biased region" description="Basic and acidic residues" evidence="1">
    <location>
        <begin position="263"/>
        <end position="278"/>
    </location>
</feature>
<feature type="region of interest" description="Disordered" evidence="1">
    <location>
        <begin position="128"/>
        <end position="152"/>
    </location>
</feature>
<protein>
    <submittedName>
        <fullName evidence="3">Uncharacterized protein</fullName>
    </submittedName>
</protein>
<name>A0A915ELW1_9BILA</name>
<keyword evidence="2" id="KW-1185">Reference proteome</keyword>
<feature type="region of interest" description="Disordered" evidence="1">
    <location>
        <begin position="243"/>
        <end position="278"/>
    </location>
</feature>
<reference evidence="3" key="1">
    <citation type="submission" date="2022-11" db="UniProtKB">
        <authorList>
            <consortium name="WormBaseParasite"/>
        </authorList>
    </citation>
    <scope>IDENTIFICATION</scope>
</reference>
<evidence type="ECO:0000256" key="1">
    <source>
        <dbReference type="SAM" id="MobiDB-lite"/>
    </source>
</evidence>
<dbReference type="Proteomes" id="UP000887574">
    <property type="component" value="Unplaced"/>
</dbReference>
<evidence type="ECO:0000313" key="3">
    <source>
        <dbReference type="WBParaSite" id="jg6757"/>
    </source>
</evidence>
<feature type="compositionally biased region" description="Polar residues" evidence="1">
    <location>
        <begin position="141"/>
        <end position="150"/>
    </location>
</feature>
<dbReference type="WBParaSite" id="jg6757">
    <property type="protein sequence ID" value="jg6757"/>
    <property type="gene ID" value="jg6757"/>
</dbReference>
<proteinExistence type="predicted"/>
<evidence type="ECO:0000313" key="2">
    <source>
        <dbReference type="Proteomes" id="UP000887574"/>
    </source>
</evidence>